<protein>
    <submittedName>
        <fullName evidence="2">Kynurenine formamidase</fullName>
    </submittedName>
</protein>
<dbReference type="InterPro" id="IPR037175">
    <property type="entry name" value="KFase_sf"/>
</dbReference>
<dbReference type="EMBL" id="FUZZ01000005">
    <property type="protein sequence ID" value="SKD09781.1"/>
    <property type="molecule type" value="Genomic_DNA"/>
</dbReference>
<keyword evidence="1" id="KW-0732">Signal</keyword>
<sequence length="335" mass="37081">MNTRNRYSWYKQLLLVMPLAGAITAAGQNTHATEQAGISPWGKSDEIGTLNMMSDSNNLSLFSRIRTGKVYDLGVEYFTGMPGFTALGDPPYQYWLTHTPRGTVVGNVTKQGDEMNRKVSYTGDAVSMYTHTGTHIDALSHFGLNGRIWNGYTADEHLGDRGWDKGGAENIPPIIGRAVLIDIPAWKGVEVLPGNYVITLAELRQLLQAQHLDIQKGDIVLIRTGLMKYFYTDTERFMSNTPGMSMEAIKWLIEEKGVMTLGADNLSVEVMPSGNDKNWLPGHTYLLAQKGVMFIELLYLEELSVAKIKEFVFIGQPLKLRGASGAPVRPLAIPL</sequence>
<evidence type="ECO:0000313" key="3">
    <source>
        <dbReference type="Proteomes" id="UP000190166"/>
    </source>
</evidence>
<dbReference type="PANTHER" id="PTHR34861">
    <property type="match status" value="1"/>
</dbReference>
<gene>
    <name evidence="2" type="ORF">SAMN05660461_5673</name>
</gene>
<accession>A0A1T5PAP8</accession>
<dbReference type="SUPFAM" id="SSF102198">
    <property type="entry name" value="Putative cyclase"/>
    <property type="match status" value="1"/>
</dbReference>
<dbReference type="GO" id="GO:0019441">
    <property type="term" value="P:L-tryptophan catabolic process to kynurenine"/>
    <property type="evidence" value="ECO:0007669"/>
    <property type="project" value="InterPro"/>
</dbReference>
<organism evidence="2 3">
    <name type="scientific">Chitinophaga ginsengisegetis</name>
    <dbReference type="NCBI Taxonomy" id="393003"/>
    <lineage>
        <taxon>Bacteria</taxon>
        <taxon>Pseudomonadati</taxon>
        <taxon>Bacteroidota</taxon>
        <taxon>Chitinophagia</taxon>
        <taxon>Chitinophagales</taxon>
        <taxon>Chitinophagaceae</taxon>
        <taxon>Chitinophaga</taxon>
    </lineage>
</organism>
<keyword evidence="3" id="KW-1185">Reference proteome</keyword>
<dbReference type="Gene3D" id="3.50.30.50">
    <property type="entry name" value="Putative cyclase"/>
    <property type="match status" value="1"/>
</dbReference>
<dbReference type="GO" id="GO:0004061">
    <property type="term" value="F:arylformamidase activity"/>
    <property type="evidence" value="ECO:0007669"/>
    <property type="project" value="InterPro"/>
</dbReference>
<dbReference type="PANTHER" id="PTHR34861:SF10">
    <property type="entry name" value="CYCLASE"/>
    <property type="match status" value="1"/>
</dbReference>
<dbReference type="Pfam" id="PF04199">
    <property type="entry name" value="Cyclase"/>
    <property type="match status" value="1"/>
</dbReference>
<feature type="signal peptide" evidence="1">
    <location>
        <begin position="1"/>
        <end position="25"/>
    </location>
</feature>
<dbReference type="AlphaFoldDB" id="A0A1T5PAP8"/>
<proteinExistence type="predicted"/>
<dbReference type="STRING" id="393003.SAMN05660461_5673"/>
<name>A0A1T5PAP8_9BACT</name>
<dbReference type="RefSeq" id="WP_079472923.1">
    <property type="nucleotide sequence ID" value="NZ_FUZZ01000005.1"/>
</dbReference>
<feature type="chain" id="PRO_5010572451" evidence="1">
    <location>
        <begin position="26"/>
        <end position="335"/>
    </location>
</feature>
<evidence type="ECO:0000256" key="1">
    <source>
        <dbReference type="SAM" id="SignalP"/>
    </source>
</evidence>
<dbReference type="Proteomes" id="UP000190166">
    <property type="component" value="Unassembled WGS sequence"/>
</dbReference>
<evidence type="ECO:0000313" key="2">
    <source>
        <dbReference type="EMBL" id="SKD09781.1"/>
    </source>
</evidence>
<reference evidence="3" key="1">
    <citation type="submission" date="2017-02" db="EMBL/GenBank/DDBJ databases">
        <authorList>
            <person name="Varghese N."/>
            <person name="Submissions S."/>
        </authorList>
    </citation>
    <scope>NUCLEOTIDE SEQUENCE [LARGE SCALE GENOMIC DNA]</scope>
    <source>
        <strain evidence="3">DSM 18108</strain>
    </source>
</reference>
<dbReference type="InterPro" id="IPR007325">
    <property type="entry name" value="KFase/CYL"/>
</dbReference>